<keyword evidence="3" id="KW-1185">Reference proteome</keyword>
<dbReference type="Gene3D" id="2.60.120.260">
    <property type="entry name" value="Galactose-binding domain-like"/>
    <property type="match status" value="1"/>
</dbReference>
<feature type="region of interest" description="Disordered" evidence="1">
    <location>
        <begin position="835"/>
        <end position="855"/>
    </location>
</feature>
<organism evidence="2 3">
    <name type="scientific">Pontiella agarivorans</name>
    <dbReference type="NCBI Taxonomy" id="3038953"/>
    <lineage>
        <taxon>Bacteria</taxon>
        <taxon>Pseudomonadati</taxon>
        <taxon>Kiritimatiellota</taxon>
        <taxon>Kiritimatiellia</taxon>
        <taxon>Kiritimatiellales</taxon>
        <taxon>Pontiellaceae</taxon>
        <taxon>Pontiella</taxon>
    </lineage>
</organism>
<sequence>MGGKLSIFCVISSLLWGGTNVRASHNPLPVRLDGALVRYNGAYYAMDGSTNGVMLVSDNLVDWESATRVLPDTVAGPYELFHRNGLFHLYAQGQGYAWAEQPLEPFSALRKTGLSGDEMRMYQDPGGVLFSVNRRSGSKKEGEVWLQRYSKSWQIYGKPDQLLDGRRGMWDSLDSADLGEPEIFAYRGNYYLLYAANNPSPRTGLRQVGVAMNENPLKLDNTDKLPDPVLRRNADRLSYRYETILPSGEFTPWRGRYTTIEPEGEWTATGYKYSKWRTGDGGFGSPDEINGAQLHACRTTWDEGQYLWVRREFDLRRGIPETPVLNIRHEGAVEVFINGKKVHASAVPAIAYSNFDISEACKGVFSREENVIAVRVRVSRNARARFIDFGLLDAKDLPVEPTVYGLNAPRLIDGPNGFEKWMLYQAWWNGVPGTGLDRVFFFDKELVVNGPATETAPGYHPPPVKPTFADDFPPGEHEEWGERWMLSGGKWMSTAGAMRQTEPTGKAKAYLNQEPRMNYLFETGIRFPPSGKGDVGVVAWSDGESDLIVSINPAKRTWSYHIEPGRVTPKKFRLPKTFQLLEKPPGMKETDAPLHRLRVSRNGTHFDIELNGIDLLPEKALVTRISEPGVPGVYCGNSVAEFDGLFYTAGWDEHDAYITGWGGALDGTQAGGEWRMDRKLGLEQRAHSKTGRAFKGDLLDQYEFTVNVQLEEMEEGKERTYGIFPVFADRNNYLKAMIDTRARELVVSGKLAGRDIKPLRKGLKTKVVHRHLYDKSTAYRSVTSWVYGLRSESVISAMDIRWLEGEFEHLRQEFLIPADTMVIKYAQLDRGEQPNLWDDGRFDEADEPKPRSQQSGIFNPIRFRPVIGNYVGFGFYISGSVVIDSRTGRYIRGYTPGESLGINEMIGSGDSLSDTMSRPQETVITLDVESSYFFRCVKLNDRVIIELNGRPMVEVEGRWPAAQVGLVTEGQPAFYNGMMLYHIPAE</sequence>
<dbReference type="Gene3D" id="2.60.120.560">
    <property type="entry name" value="Exo-inulinase, domain 1"/>
    <property type="match status" value="1"/>
</dbReference>
<dbReference type="InterPro" id="IPR023296">
    <property type="entry name" value="Glyco_hydro_beta-prop_sf"/>
</dbReference>
<feature type="compositionally biased region" description="Basic and acidic residues" evidence="1">
    <location>
        <begin position="835"/>
        <end position="850"/>
    </location>
</feature>
<comment type="caution">
    <text evidence="2">The sequence shown here is derived from an EMBL/GenBank/DDBJ whole genome shotgun (WGS) entry which is preliminary data.</text>
</comment>
<name>A0ABU5MZV6_9BACT</name>
<dbReference type="SUPFAM" id="SSF75005">
    <property type="entry name" value="Arabinanase/levansucrase/invertase"/>
    <property type="match status" value="1"/>
</dbReference>
<evidence type="ECO:0000256" key="1">
    <source>
        <dbReference type="SAM" id="MobiDB-lite"/>
    </source>
</evidence>
<evidence type="ECO:0000313" key="2">
    <source>
        <dbReference type="EMBL" id="MDZ8119738.1"/>
    </source>
</evidence>
<dbReference type="RefSeq" id="WP_322609521.1">
    <property type="nucleotide sequence ID" value="NZ_JARVCO010000012.1"/>
</dbReference>
<dbReference type="EMBL" id="JARVCO010000012">
    <property type="protein sequence ID" value="MDZ8119738.1"/>
    <property type="molecule type" value="Genomic_DNA"/>
</dbReference>
<accession>A0ABU5MZV6</accession>
<reference evidence="2 3" key="1">
    <citation type="journal article" date="2024" name="Appl. Environ. Microbiol.">
        <title>Pontiella agarivorans sp. nov., a novel marine anaerobic bacterium capable of degrading macroalgal polysaccharides and fixing nitrogen.</title>
        <authorList>
            <person name="Liu N."/>
            <person name="Kivenson V."/>
            <person name="Peng X."/>
            <person name="Cui Z."/>
            <person name="Lankiewicz T.S."/>
            <person name="Gosselin K.M."/>
            <person name="English C.J."/>
            <person name="Blair E.M."/>
            <person name="O'Malley M.A."/>
            <person name="Valentine D.L."/>
        </authorList>
    </citation>
    <scope>NUCLEOTIDE SEQUENCE [LARGE SCALE GENOMIC DNA]</scope>
    <source>
        <strain evidence="2 3">NLcol2</strain>
    </source>
</reference>
<dbReference type="Gene3D" id="2.115.10.20">
    <property type="entry name" value="Glycosyl hydrolase domain, family 43"/>
    <property type="match status" value="1"/>
</dbReference>
<dbReference type="Proteomes" id="UP001290861">
    <property type="component" value="Unassembled WGS sequence"/>
</dbReference>
<proteinExistence type="predicted"/>
<gene>
    <name evidence="2" type="ORF">P9H32_14005</name>
</gene>
<protein>
    <submittedName>
        <fullName evidence="2">Uncharacterized protein</fullName>
    </submittedName>
</protein>
<evidence type="ECO:0000313" key="3">
    <source>
        <dbReference type="Proteomes" id="UP001290861"/>
    </source>
</evidence>